<protein>
    <submittedName>
        <fullName evidence="2">Uncharacterized protein</fullName>
    </submittedName>
</protein>
<proteinExistence type="predicted"/>
<evidence type="ECO:0000313" key="2">
    <source>
        <dbReference type="EMBL" id="CAD9683145.1"/>
    </source>
</evidence>
<dbReference type="SUPFAM" id="SSF101447">
    <property type="entry name" value="Formin homology 2 domain (FH2 domain)"/>
    <property type="match status" value="1"/>
</dbReference>
<dbReference type="Gene3D" id="1.10.287.1490">
    <property type="match status" value="1"/>
</dbReference>
<keyword evidence="1" id="KW-0175">Coiled coil</keyword>
<reference evidence="2" key="1">
    <citation type="submission" date="2021-01" db="EMBL/GenBank/DDBJ databases">
        <authorList>
            <person name="Corre E."/>
            <person name="Pelletier E."/>
            <person name="Niang G."/>
            <person name="Scheremetjew M."/>
            <person name="Finn R."/>
            <person name="Kale V."/>
            <person name="Holt S."/>
            <person name="Cochrane G."/>
            <person name="Meng A."/>
            <person name="Brown T."/>
            <person name="Cohen L."/>
        </authorList>
    </citation>
    <scope>NUCLEOTIDE SEQUENCE</scope>
    <source>
        <strain evidence="2">CCMP1243</strain>
    </source>
</reference>
<gene>
    <name evidence="2" type="ORF">RMAR1173_LOCUS8851</name>
</gene>
<dbReference type="AlphaFoldDB" id="A0A7S2RX70"/>
<feature type="coiled-coil region" evidence="1">
    <location>
        <begin position="6"/>
        <end position="54"/>
    </location>
</feature>
<name>A0A7S2RX70_9STRA</name>
<organism evidence="2">
    <name type="scientific">Rhizochromulina marina</name>
    <dbReference type="NCBI Taxonomy" id="1034831"/>
    <lineage>
        <taxon>Eukaryota</taxon>
        <taxon>Sar</taxon>
        <taxon>Stramenopiles</taxon>
        <taxon>Ochrophyta</taxon>
        <taxon>Dictyochophyceae</taxon>
        <taxon>Rhizochromulinales</taxon>
        <taxon>Rhizochromulina</taxon>
    </lineage>
</organism>
<feature type="coiled-coil region" evidence="1">
    <location>
        <begin position="157"/>
        <end position="216"/>
    </location>
</feature>
<sequence length="326" mass="37921">MPHIDREELQERLVRLEARRAVLCEERDGLGADLAEQAARAVALRDKLDLLRAKGGDAAATCHEEFLLRHQDTANAPIPRPAWANVAPRPKVDIRKLNRWEMLLELKVCTKALKENMHRTWEAEADRWKTKQEEAQRVLDRIRHRLNSMPKRYFESVHDLKAKLVQVLNERQKVEKELQDLEKSSGDDVDALYAEIRDLRRQVSTVTDELEEAQDDHAYWNQQSELLAARCEPYRERYDRARNSFLAEFGGDAFFLAAMELFPSRDRKLPIDKFQMIIKEFVKPDWEELSDSELKQAAEHVGVGLDGTYDLDCVHFQALSRDLHAL</sequence>
<dbReference type="EMBL" id="HBHJ01013577">
    <property type="protein sequence ID" value="CAD9683145.1"/>
    <property type="molecule type" value="Transcribed_RNA"/>
</dbReference>
<accession>A0A7S2RX70</accession>
<evidence type="ECO:0000256" key="1">
    <source>
        <dbReference type="SAM" id="Coils"/>
    </source>
</evidence>